<organism evidence="1 2">
    <name type="scientific">Candidatus Kaiserbacteria bacterium RIFCSPLOWO2_01_FULL_50_24</name>
    <dbReference type="NCBI Taxonomy" id="1798507"/>
    <lineage>
        <taxon>Bacteria</taxon>
        <taxon>Candidatus Kaiseribacteriota</taxon>
    </lineage>
</organism>
<sequence>MTYEDSILRNIDRQRTAQKAENSQKRFERKETLPVIERAHARAKQIFSDRTHAIQSPDFFSVYGEDGVKADMREVIALRKRWEQKETNYDRVTKKMGDVLEAIVLVHSKQSDWLGGADVMKTSSWDDYKNKTDMLAEWYSPEDGSRLLALAIDVTFGKIAIEKKLKKIREEIDRGELGSIKYFKDRRGDFMGTRNNVPRTVIGVSTGVVEELANAWMKNDDAALKDHAIQVVLVEEILTQLTAMQAYAKRKHKDAVVGAYQQALVVVGQLRKKKAEIPIGRLAHDPIAEEVKKKTRDVFGN</sequence>
<protein>
    <submittedName>
        <fullName evidence="1">Uncharacterized protein</fullName>
    </submittedName>
</protein>
<evidence type="ECO:0000313" key="2">
    <source>
        <dbReference type="Proteomes" id="UP000178587"/>
    </source>
</evidence>
<dbReference type="AlphaFoldDB" id="A0A1F6ENE4"/>
<name>A0A1F6ENE4_9BACT</name>
<comment type="caution">
    <text evidence="1">The sequence shown here is derived from an EMBL/GenBank/DDBJ whole genome shotgun (WGS) entry which is preliminary data.</text>
</comment>
<accession>A0A1F6ENE4</accession>
<reference evidence="1 2" key="1">
    <citation type="journal article" date="2016" name="Nat. Commun.">
        <title>Thousands of microbial genomes shed light on interconnected biogeochemical processes in an aquifer system.</title>
        <authorList>
            <person name="Anantharaman K."/>
            <person name="Brown C.T."/>
            <person name="Hug L.A."/>
            <person name="Sharon I."/>
            <person name="Castelle C.J."/>
            <person name="Probst A.J."/>
            <person name="Thomas B.C."/>
            <person name="Singh A."/>
            <person name="Wilkins M.J."/>
            <person name="Karaoz U."/>
            <person name="Brodie E.L."/>
            <person name="Williams K.H."/>
            <person name="Hubbard S.S."/>
            <person name="Banfield J.F."/>
        </authorList>
    </citation>
    <scope>NUCLEOTIDE SEQUENCE [LARGE SCALE GENOMIC DNA]</scope>
</reference>
<dbReference type="Proteomes" id="UP000178587">
    <property type="component" value="Unassembled WGS sequence"/>
</dbReference>
<evidence type="ECO:0000313" key="1">
    <source>
        <dbReference type="EMBL" id="OGG75168.1"/>
    </source>
</evidence>
<dbReference type="EMBL" id="MFLU01000007">
    <property type="protein sequence ID" value="OGG75168.1"/>
    <property type="molecule type" value="Genomic_DNA"/>
</dbReference>
<gene>
    <name evidence="1" type="ORF">A3A34_02340</name>
</gene>
<proteinExistence type="predicted"/>